<evidence type="ECO:0000259" key="6">
    <source>
        <dbReference type="Pfam" id="PF00150"/>
    </source>
</evidence>
<evidence type="ECO:0000256" key="5">
    <source>
        <dbReference type="SAM" id="SignalP"/>
    </source>
</evidence>
<dbReference type="PANTHER" id="PTHR31263:SF0">
    <property type="entry name" value="CELLULASE FAMILY PROTEIN (AFU_ORTHOLOGUE AFUA_5G14560)"/>
    <property type="match status" value="1"/>
</dbReference>
<organism evidence="7 8">
    <name type="scientific">Dillenia turbinata</name>
    <dbReference type="NCBI Taxonomy" id="194707"/>
    <lineage>
        <taxon>Eukaryota</taxon>
        <taxon>Viridiplantae</taxon>
        <taxon>Streptophyta</taxon>
        <taxon>Embryophyta</taxon>
        <taxon>Tracheophyta</taxon>
        <taxon>Spermatophyta</taxon>
        <taxon>Magnoliopsida</taxon>
        <taxon>eudicotyledons</taxon>
        <taxon>Gunneridae</taxon>
        <taxon>Pentapetalae</taxon>
        <taxon>Dilleniales</taxon>
        <taxon>Dilleniaceae</taxon>
        <taxon>Dillenia</taxon>
    </lineage>
</organism>
<keyword evidence="5" id="KW-0732">Signal</keyword>
<dbReference type="AlphaFoldDB" id="A0AAN8VJ91"/>
<evidence type="ECO:0000313" key="7">
    <source>
        <dbReference type="EMBL" id="KAK6930936.1"/>
    </source>
</evidence>
<evidence type="ECO:0000256" key="4">
    <source>
        <dbReference type="RuleBase" id="RU361153"/>
    </source>
</evidence>
<evidence type="ECO:0000256" key="2">
    <source>
        <dbReference type="ARBA" id="ARBA00022801"/>
    </source>
</evidence>
<comment type="similarity">
    <text evidence="1 4">Belongs to the glycosyl hydrolase 5 (cellulase A) family.</text>
</comment>
<gene>
    <name evidence="7" type="ORF">RJ641_002729</name>
</gene>
<keyword evidence="2 4" id="KW-0378">Hydrolase</keyword>
<dbReference type="Gene3D" id="3.20.20.80">
    <property type="entry name" value="Glycosidases"/>
    <property type="match status" value="1"/>
</dbReference>
<proteinExistence type="inferred from homology"/>
<evidence type="ECO:0000256" key="3">
    <source>
        <dbReference type="ARBA" id="ARBA00023295"/>
    </source>
</evidence>
<feature type="non-terminal residue" evidence="7">
    <location>
        <position position="389"/>
    </location>
</feature>
<dbReference type="EMBL" id="JBAMMX010000011">
    <property type="protein sequence ID" value="KAK6930936.1"/>
    <property type="molecule type" value="Genomic_DNA"/>
</dbReference>
<dbReference type="PANTHER" id="PTHR31263">
    <property type="entry name" value="CELLULASE FAMILY PROTEIN (AFU_ORTHOLOGUE AFUA_5G14560)"/>
    <property type="match status" value="1"/>
</dbReference>
<feature type="domain" description="Glycoside hydrolase family 5" evidence="6">
    <location>
        <begin position="39"/>
        <end position="345"/>
    </location>
</feature>
<feature type="chain" id="PRO_5042967375" evidence="5">
    <location>
        <begin position="20"/>
        <end position="389"/>
    </location>
</feature>
<dbReference type="SUPFAM" id="SSF51445">
    <property type="entry name" value="(Trans)glycosidases"/>
    <property type="match status" value="1"/>
</dbReference>
<comment type="caution">
    <text evidence="7">The sequence shown here is derived from an EMBL/GenBank/DDBJ whole genome shotgun (WGS) entry which is preliminary data.</text>
</comment>
<evidence type="ECO:0000256" key="1">
    <source>
        <dbReference type="ARBA" id="ARBA00005641"/>
    </source>
</evidence>
<evidence type="ECO:0000313" key="8">
    <source>
        <dbReference type="Proteomes" id="UP001370490"/>
    </source>
</evidence>
<dbReference type="InterPro" id="IPR017853">
    <property type="entry name" value="GH"/>
</dbReference>
<dbReference type="Proteomes" id="UP001370490">
    <property type="component" value="Unassembled WGS sequence"/>
</dbReference>
<name>A0AAN8VJ91_9MAGN</name>
<sequence length="389" mass="44507">MNRVLFIVLVSTIVVFSKCMTELSVSAFPLSTNSRWIVDENGKRVKLACVNWPAHLDTMIAEGLSKQPLDAISQRIASLGFNCVRLTWAVDMVVQLERIEIIDVLFHLGLNDDMNGFGANNLPLRRRTRLEAFVEVVHSLSRHNLMIILDNHLSKAGWCCGGSDGNGFFWDKHFNVDNWILSLKFLATIFKNVPAVVGMSLRNELRGKHQNQNDWYKYMQLGAEAVHEGNPNLLVILSGLNFDLDLSFIKDRPVSLSFSNKLVYEMHWYSWSDGAIWDRGDPAVCNEVIGRRMNDGGYLIDRGFPLFLSEFGMDQRNTNPRDNKYIDCVLRWLHDKDVDWAVWGLQGSYYLREGVAGTDEVFGVLNYDWSDVRNSKYMDSLRSIMPPRT</sequence>
<accession>A0AAN8VJ91</accession>
<protein>
    <submittedName>
        <fullName evidence="7">Glycoside hydrolase, family 5</fullName>
    </submittedName>
</protein>
<reference evidence="7 8" key="1">
    <citation type="submission" date="2023-12" db="EMBL/GenBank/DDBJ databases">
        <title>A high-quality genome assembly for Dillenia turbinata (Dilleniales).</title>
        <authorList>
            <person name="Chanderbali A."/>
        </authorList>
    </citation>
    <scope>NUCLEOTIDE SEQUENCE [LARGE SCALE GENOMIC DNA]</scope>
    <source>
        <strain evidence="7">LSX21</strain>
        <tissue evidence="7">Leaf</tissue>
    </source>
</reference>
<dbReference type="GO" id="GO:0004553">
    <property type="term" value="F:hydrolase activity, hydrolyzing O-glycosyl compounds"/>
    <property type="evidence" value="ECO:0007669"/>
    <property type="project" value="InterPro"/>
</dbReference>
<keyword evidence="3 4" id="KW-0326">Glycosidase</keyword>
<keyword evidence="8" id="KW-1185">Reference proteome</keyword>
<dbReference type="Pfam" id="PF00150">
    <property type="entry name" value="Cellulase"/>
    <property type="match status" value="1"/>
</dbReference>
<feature type="signal peptide" evidence="5">
    <location>
        <begin position="1"/>
        <end position="19"/>
    </location>
</feature>
<dbReference type="GO" id="GO:0000272">
    <property type="term" value="P:polysaccharide catabolic process"/>
    <property type="evidence" value="ECO:0007669"/>
    <property type="project" value="InterPro"/>
</dbReference>
<dbReference type="InterPro" id="IPR001547">
    <property type="entry name" value="Glyco_hydro_5"/>
</dbReference>